<keyword evidence="8" id="KW-0489">Methyltransferase</keyword>
<dbReference type="InterPro" id="IPR020841">
    <property type="entry name" value="PKS_Beta-ketoAc_synthase_dom"/>
</dbReference>
<reference evidence="8 9" key="1">
    <citation type="submission" date="2019-08" db="EMBL/GenBank/DDBJ databases">
        <authorList>
            <person name="Khan S.A."/>
            <person name="Jeon C.O."/>
            <person name="Jeong S.E."/>
        </authorList>
    </citation>
    <scope>NUCLEOTIDE SEQUENCE [LARGE SCALE GENOMIC DNA]</scope>
    <source>
        <strain evidence="9">IMCC1728</strain>
    </source>
</reference>
<comment type="caution">
    <text evidence="8">The sequence shown here is derived from an EMBL/GenBank/DDBJ whole genome shotgun (WGS) entry which is preliminary data.</text>
</comment>
<evidence type="ECO:0000256" key="3">
    <source>
        <dbReference type="ARBA" id="ARBA00022679"/>
    </source>
</evidence>
<dbReference type="PROSITE" id="PS52004">
    <property type="entry name" value="KS3_2"/>
    <property type="match status" value="1"/>
</dbReference>
<keyword evidence="3 8" id="KW-0808">Transferase</keyword>
<dbReference type="InterPro" id="IPR014030">
    <property type="entry name" value="Ketoacyl_synth_N"/>
</dbReference>
<dbReference type="PANTHER" id="PTHR43775">
    <property type="entry name" value="FATTY ACID SYNTHASE"/>
    <property type="match status" value="1"/>
</dbReference>
<keyword evidence="4" id="KW-0511">Multifunctional enzyme</keyword>
<dbReference type="EMBL" id="VOPW01000001">
    <property type="protein sequence ID" value="TXC66102.1"/>
    <property type="molecule type" value="Genomic_DNA"/>
</dbReference>
<dbReference type="GO" id="GO:0006633">
    <property type="term" value="P:fatty acid biosynthetic process"/>
    <property type="evidence" value="ECO:0007669"/>
    <property type="project" value="TreeGrafter"/>
</dbReference>
<dbReference type="InterPro" id="IPR014031">
    <property type="entry name" value="Ketoacyl_synth_C"/>
</dbReference>
<sequence length="906" mass="96580">MDRRAERGPLDLNAASYPHKWALLACITRAQAMQTLREAGVFAKAGERHDHGGGAAPHGHPRHLPAPRRALAAVAGRARPAAAGGGDVRGRSCPAGPGPAGLWMEAEQEFVDNRPLFDYVRHCGTLVSGVLTGRESPLETLFPGGDFELALGLYERSTTMRYINQLAASALEFLGASTPSGRVLRVLEIGAGTGGTSSALLPVLPPQRRHYRFTDVSDAFLAKARERFEGLPGVEFGLFDLDEELAAQHIEPQSHDVVVSANAVHAVKDLRAALQRLHELLAPGGMLVLVESTEHFDYFDMTTGLIEGWQHFADDLRGDNPLLPPAVWVQALHEAGFRQARAWPPAGSPAASMGQHVIVAQKAGDHGAVAQLADAGAATPVEAASASVSAAGEWRRRFDTAIPAERLDLLRELVRQQVMSTLRLEAARAPALGDRLMDLGLDSLMAVQLRNGLAKAVGLPKALPATLMFDHPTIDAMARHLLERVSGGLPSSPAVAAAPPPSSAPLAAADVAQLSDDDIARLLDERLGRRERLCADGLGHRHDATEARLPRARGDSRAAGGGGAGRARADRGHRHRLPRSWRGRRRGPVLGADARRCRRHRPRACAALGHRGLFRPGPAGSGSHRHPRGRLHQPARRCLRRRVLRHRPARGPGHGPAAATAAGSGLGGARGRRPCTRPARGLGHRRVCRRLQQRLHLPAAQVRRPGPARCPLHFRHCAQHLLGAAVVPARPAGAEPDHRHRVLVLAGGRALAVQALRSGECRMALAGGVNLMLAPDIFVALSHSRMLAPDGRCKTFDAAADGFARGEGAGMVVLKRLAEAQADGDRILAVIRGSAVNQDGPSSGLTAPNGPAQEAVIRAALANAGVVPRRWASSRRMEPARSSATRSRCMPWAACSGRTAAAWRPW</sequence>
<protein>
    <submittedName>
        <fullName evidence="8">Methyltransferase</fullName>
    </submittedName>
</protein>
<accession>A0A5C6TZH3</accession>
<dbReference type="SUPFAM" id="SSF47336">
    <property type="entry name" value="ACP-like"/>
    <property type="match status" value="1"/>
</dbReference>
<dbReference type="PROSITE" id="PS00012">
    <property type="entry name" value="PHOSPHOPANTETHEINE"/>
    <property type="match status" value="1"/>
</dbReference>
<dbReference type="PANTHER" id="PTHR43775:SF51">
    <property type="entry name" value="INACTIVE PHENOLPHTHIOCEROL SYNTHESIS POLYKETIDE SYNTHASE TYPE I PKS1-RELATED"/>
    <property type="match status" value="1"/>
</dbReference>
<dbReference type="PROSITE" id="PS50075">
    <property type="entry name" value="CARRIER"/>
    <property type="match status" value="1"/>
</dbReference>
<dbReference type="Pfam" id="PF00109">
    <property type="entry name" value="ketoacyl-synt"/>
    <property type="match status" value="1"/>
</dbReference>
<gene>
    <name evidence="8" type="ORF">FSC37_09660</name>
</gene>
<evidence type="ECO:0000313" key="8">
    <source>
        <dbReference type="EMBL" id="TXC66102.1"/>
    </source>
</evidence>
<feature type="region of interest" description="Disordered" evidence="5">
    <location>
        <begin position="544"/>
        <end position="586"/>
    </location>
</feature>
<name>A0A5C6TZH3_9BURK</name>
<dbReference type="GO" id="GO:0031177">
    <property type="term" value="F:phosphopantetheine binding"/>
    <property type="evidence" value="ECO:0007669"/>
    <property type="project" value="InterPro"/>
</dbReference>
<dbReference type="CDD" id="cd02440">
    <property type="entry name" value="AdoMet_MTases"/>
    <property type="match status" value="1"/>
</dbReference>
<dbReference type="InterPro" id="IPR020806">
    <property type="entry name" value="PKS_PP-bd"/>
</dbReference>
<dbReference type="Pfam" id="PF00550">
    <property type="entry name" value="PP-binding"/>
    <property type="match status" value="1"/>
</dbReference>
<dbReference type="InterPro" id="IPR050091">
    <property type="entry name" value="PKS_NRPS_Biosynth_Enz"/>
</dbReference>
<evidence type="ECO:0000259" key="7">
    <source>
        <dbReference type="PROSITE" id="PS52004"/>
    </source>
</evidence>
<dbReference type="InterPro" id="IPR016039">
    <property type="entry name" value="Thiolase-like"/>
</dbReference>
<feature type="region of interest" description="Disordered" evidence="5">
    <location>
        <begin position="647"/>
        <end position="680"/>
    </location>
</feature>
<dbReference type="AlphaFoldDB" id="A0A5C6TZH3"/>
<dbReference type="SMART" id="SM00825">
    <property type="entry name" value="PKS_KS"/>
    <property type="match status" value="1"/>
</dbReference>
<feature type="domain" description="Ketosynthase family 3 (KS3)" evidence="7">
    <location>
        <begin position="654"/>
        <end position="906"/>
    </location>
</feature>
<feature type="domain" description="Carrier" evidence="6">
    <location>
        <begin position="408"/>
        <end position="485"/>
    </location>
</feature>
<dbReference type="InterPro" id="IPR029063">
    <property type="entry name" value="SAM-dependent_MTases_sf"/>
</dbReference>
<evidence type="ECO:0000259" key="6">
    <source>
        <dbReference type="PROSITE" id="PS50075"/>
    </source>
</evidence>
<dbReference type="GO" id="GO:0004312">
    <property type="term" value="F:fatty acid synthase activity"/>
    <property type="evidence" value="ECO:0007669"/>
    <property type="project" value="TreeGrafter"/>
</dbReference>
<feature type="compositionally biased region" description="Basic residues" evidence="5">
    <location>
        <begin position="623"/>
        <end position="633"/>
    </location>
</feature>
<dbReference type="SUPFAM" id="SSF53901">
    <property type="entry name" value="Thiolase-like"/>
    <property type="match status" value="1"/>
</dbReference>
<dbReference type="Gene3D" id="1.10.1200.10">
    <property type="entry name" value="ACP-like"/>
    <property type="match status" value="1"/>
</dbReference>
<keyword evidence="2" id="KW-0597">Phosphoprotein</keyword>
<dbReference type="InterPro" id="IPR006162">
    <property type="entry name" value="Ppantetheine_attach_site"/>
</dbReference>
<dbReference type="InterPro" id="IPR013217">
    <property type="entry name" value="Methyltransf_12"/>
</dbReference>
<feature type="compositionally biased region" description="Basic and acidic residues" evidence="5">
    <location>
        <begin position="544"/>
        <end position="556"/>
    </location>
</feature>
<feature type="compositionally biased region" description="Basic residues" evidence="5">
    <location>
        <begin position="571"/>
        <end position="586"/>
    </location>
</feature>
<evidence type="ECO:0000256" key="4">
    <source>
        <dbReference type="ARBA" id="ARBA00023268"/>
    </source>
</evidence>
<evidence type="ECO:0000256" key="1">
    <source>
        <dbReference type="ARBA" id="ARBA00022450"/>
    </source>
</evidence>
<dbReference type="SMART" id="SM01294">
    <property type="entry name" value="PKS_PP_betabranch"/>
    <property type="match status" value="1"/>
</dbReference>
<dbReference type="GO" id="GO:0032259">
    <property type="term" value="P:methylation"/>
    <property type="evidence" value="ECO:0007669"/>
    <property type="project" value="UniProtKB-KW"/>
</dbReference>
<feature type="region of interest" description="Disordered" evidence="5">
    <location>
        <begin position="610"/>
        <end position="633"/>
    </location>
</feature>
<evidence type="ECO:0000256" key="5">
    <source>
        <dbReference type="SAM" id="MobiDB-lite"/>
    </source>
</evidence>
<dbReference type="SUPFAM" id="SSF53335">
    <property type="entry name" value="S-adenosyl-L-methionine-dependent methyltransferases"/>
    <property type="match status" value="1"/>
</dbReference>
<dbReference type="CDD" id="cd00833">
    <property type="entry name" value="PKS"/>
    <property type="match status" value="1"/>
</dbReference>
<dbReference type="Gene3D" id="3.40.47.10">
    <property type="match status" value="1"/>
</dbReference>
<dbReference type="Gene3D" id="3.40.50.150">
    <property type="entry name" value="Vaccinia Virus protein VP39"/>
    <property type="match status" value="1"/>
</dbReference>
<keyword evidence="1" id="KW-0596">Phosphopantetheine</keyword>
<evidence type="ECO:0000256" key="2">
    <source>
        <dbReference type="ARBA" id="ARBA00022553"/>
    </source>
</evidence>
<dbReference type="SMART" id="SM00823">
    <property type="entry name" value="PKS_PP"/>
    <property type="match status" value="1"/>
</dbReference>
<dbReference type="Pfam" id="PF08242">
    <property type="entry name" value="Methyltransf_12"/>
    <property type="match status" value="1"/>
</dbReference>
<dbReference type="Pfam" id="PF02801">
    <property type="entry name" value="Ketoacyl-synt_C"/>
    <property type="match status" value="1"/>
</dbReference>
<dbReference type="GO" id="GO:0008168">
    <property type="term" value="F:methyltransferase activity"/>
    <property type="evidence" value="ECO:0007669"/>
    <property type="project" value="UniProtKB-KW"/>
</dbReference>
<dbReference type="InterPro" id="IPR036736">
    <property type="entry name" value="ACP-like_sf"/>
</dbReference>
<organism evidence="8 9">
    <name type="scientific">Piscinibacter aquaticus</name>
    <dbReference type="NCBI Taxonomy" id="392597"/>
    <lineage>
        <taxon>Bacteria</taxon>
        <taxon>Pseudomonadati</taxon>
        <taxon>Pseudomonadota</taxon>
        <taxon>Betaproteobacteria</taxon>
        <taxon>Burkholderiales</taxon>
        <taxon>Sphaerotilaceae</taxon>
        <taxon>Piscinibacter</taxon>
    </lineage>
</organism>
<dbReference type="InterPro" id="IPR009081">
    <property type="entry name" value="PP-bd_ACP"/>
</dbReference>
<evidence type="ECO:0000313" key="9">
    <source>
        <dbReference type="Proteomes" id="UP000321832"/>
    </source>
</evidence>
<dbReference type="Proteomes" id="UP000321832">
    <property type="component" value="Unassembled WGS sequence"/>
</dbReference>
<proteinExistence type="predicted"/>
<keyword evidence="9" id="KW-1185">Reference proteome</keyword>